<protein>
    <submittedName>
        <fullName evidence="2">DNA, SC103</fullName>
    </submittedName>
</protein>
<feature type="region of interest" description="Disordered" evidence="1">
    <location>
        <begin position="1"/>
        <end position="28"/>
    </location>
</feature>
<dbReference type="VEuPathDB" id="FungiDB:AO090103000389"/>
<evidence type="ECO:0000256" key="1">
    <source>
        <dbReference type="SAM" id="MobiDB-lite"/>
    </source>
</evidence>
<dbReference type="EMBL" id="BA000056">
    <property type="protein sequence ID" value="BAE65821.1"/>
    <property type="molecule type" value="Genomic_DNA"/>
</dbReference>
<feature type="region of interest" description="Disordered" evidence="1">
    <location>
        <begin position="85"/>
        <end position="105"/>
    </location>
</feature>
<dbReference type="EMBL" id="AP007174">
    <property type="protein sequence ID" value="BAE65821.1"/>
    <property type="molecule type" value="Genomic_DNA"/>
</dbReference>
<keyword evidence="3" id="KW-1185">Reference proteome</keyword>
<accession>Q2TY52</accession>
<evidence type="ECO:0000313" key="2">
    <source>
        <dbReference type="EMBL" id="BAE65821.1"/>
    </source>
</evidence>
<feature type="compositionally biased region" description="Basic and acidic residues" evidence="1">
    <location>
        <begin position="96"/>
        <end position="105"/>
    </location>
</feature>
<evidence type="ECO:0000313" key="3">
    <source>
        <dbReference type="Proteomes" id="UP000006564"/>
    </source>
</evidence>
<dbReference type="GeneID" id="5999076"/>
<dbReference type="AlphaFoldDB" id="Q2TY52"/>
<sequence length="105" mass="11948">MSGEDSTLVVGHQHRGMPGHSIENDRPDSMWRLSQVKPGHSMTVHELGFGDNNHEEIFYTRVNRVGFRRVLASREVERAHYVPEDVSEVDDGSEAPNDKKGYLME</sequence>
<reference evidence="2 3" key="1">
    <citation type="journal article" date="2005" name="Nature">
        <title>Genome sequencing and analysis of Aspergillus oryzae.</title>
        <authorList>
            <person name="Machida M."/>
            <person name="Asai K."/>
            <person name="Sano M."/>
            <person name="Tanaka T."/>
            <person name="Kumagai T."/>
            <person name="Terai G."/>
            <person name="Kusumoto K."/>
            <person name="Arima T."/>
            <person name="Akita O."/>
            <person name="Kashiwagi Y."/>
            <person name="Abe K."/>
            <person name="Gomi K."/>
            <person name="Horiuchi H."/>
            <person name="Kitamoto K."/>
            <person name="Kobayashi T."/>
            <person name="Takeuchi M."/>
            <person name="Denning D.W."/>
            <person name="Galagan J.E."/>
            <person name="Nierman W.C."/>
            <person name="Yu J."/>
            <person name="Archer D.B."/>
            <person name="Bennett J.W."/>
            <person name="Bhatnagar D."/>
            <person name="Cleveland T.E."/>
            <person name="Fedorova N.D."/>
            <person name="Gotoh O."/>
            <person name="Horikawa H."/>
            <person name="Hosoyama A."/>
            <person name="Ichinomiya M."/>
            <person name="Igarashi R."/>
            <person name="Iwashita K."/>
            <person name="Juvvadi P.R."/>
            <person name="Kato M."/>
            <person name="Kato Y."/>
            <person name="Kin T."/>
            <person name="Kokubun A."/>
            <person name="Maeda H."/>
            <person name="Maeyama N."/>
            <person name="Maruyama J."/>
            <person name="Nagasaki H."/>
            <person name="Nakajima T."/>
            <person name="Oda K."/>
            <person name="Okada K."/>
            <person name="Paulsen I."/>
            <person name="Sakamoto K."/>
            <person name="Sawano T."/>
            <person name="Takahashi M."/>
            <person name="Takase K."/>
            <person name="Terabayashi Y."/>
            <person name="Wortman J."/>
            <person name="Yamada O."/>
            <person name="Yamagata Y."/>
            <person name="Anazawa H."/>
            <person name="Hata Y."/>
            <person name="Koide Y."/>
            <person name="Komori T."/>
            <person name="Koyama Y."/>
            <person name="Minetoki T."/>
            <person name="Suharnan S."/>
            <person name="Tanaka A."/>
            <person name="Isono K."/>
            <person name="Kuhara S."/>
            <person name="Ogasawara N."/>
            <person name="Kikuchi H."/>
        </authorList>
    </citation>
    <scope>NUCLEOTIDE SEQUENCE [LARGE SCALE GENOMIC DNA]</scope>
    <source>
        <strain evidence="3">ATCC 42149 / RIB 40</strain>
    </source>
</reference>
<name>Q2TY52_ASPOR</name>
<gene>
    <name evidence="2" type="ORF">AO090103000389</name>
</gene>
<dbReference type="RefSeq" id="XP_023093943.1">
    <property type="nucleotide sequence ID" value="XM_023233300.1"/>
</dbReference>
<organism evidence="2 3">
    <name type="scientific">Aspergillus oryzae (strain ATCC 42149 / RIB 40)</name>
    <name type="common">Yellow koji mold</name>
    <dbReference type="NCBI Taxonomy" id="510516"/>
    <lineage>
        <taxon>Eukaryota</taxon>
        <taxon>Fungi</taxon>
        <taxon>Dikarya</taxon>
        <taxon>Ascomycota</taxon>
        <taxon>Pezizomycotina</taxon>
        <taxon>Eurotiomycetes</taxon>
        <taxon>Eurotiomycetidae</taxon>
        <taxon>Eurotiales</taxon>
        <taxon>Aspergillaceae</taxon>
        <taxon>Aspergillus</taxon>
        <taxon>Aspergillus subgen. Circumdati</taxon>
    </lineage>
</organism>
<dbReference type="OMA" id="GFGDNNH"/>
<dbReference type="KEGG" id="aor:AO090103000389"/>
<dbReference type="Proteomes" id="UP000006564">
    <property type="component" value="Chromosome 8"/>
</dbReference>
<proteinExistence type="predicted"/>
<dbReference type="HOGENOM" id="CLU_2236042_0_0_1"/>